<sequence>MKYFAAFSPMLDTEKNVTFRQDHLAYLKDKAEEGKVFAKGRFTDGVGGLVIYIAENLNEVEEIVKQDPYVVSGARGYEIHEWEMTVETSLNED</sequence>
<dbReference type="PANTHER" id="PTHR37828">
    <property type="entry name" value="GSR2449 PROTEIN"/>
    <property type="match status" value="1"/>
</dbReference>
<keyword evidence="4" id="KW-1185">Reference proteome</keyword>
<dbReference type="OrthoDB" id="162319at2"/>
<name>A0A3D8PHL7_9BACI</name>
<reference evidence="4" key="1">
    <citation type="submission" date="2017-11" db="EMBL/GenBank/DDBJ databases">
        <authorList>
            <person name="Zhu W."/>
        </authorList>
    </citation>
    <scope>NUCLEOTIDE SEQUENCE [LARGE SCALE GENOMIC DNA]</scope>
    <source>
        <strain evidence="4">CAU 1051</strain>
    </source>
</reference>
<dbReference type="EMBL" id="PIOD01000025">
    <property type="protein sequence ID" value="RDW15583.1"/>
    <property type="molecule type" value="Genomic_DNA"/>
</dbReference>
<organism evidence="3 4">
    <name type="scientific">Oceanobacillus chungangensis</name>
    <dbReference type="NCBI Taxonomy" id="1229152"/>
    <lineage>
        <taxon>Bacteria</taxon>
        <taxon>Bacillati</taxon>
        <taxon>Bacillota</taxon>
        <taxon>Bacilli</taxon>
        <taxon>Bacillales</taxon>
        <taxon>Bacillaceae</taxon>
        <taxon>Oceanobacillus</taxon>
    </lineage>
</organism>
<dbReference type="PANTHER" id="PTHR37828:SF1">
    <property type="entry name" value="YCII-RELATED DOMAIN-CONTAINING PROTEIN"/>
    <property type="match status" value="1"/>
</dbReference>
<dbReference type="AlphaFoldDB" id="A0A3D8PHL7"/>
<comment type="caution">
    <text evidence="3">The sequence shown here is derived from an EMBL/GenBank/DDBJ whole genome shotgun (WGS) entry which is preliminary data.</text>
</comment>
<dbReference type="Pfam" id="PF03795">
    <property type="entry name" value="YCII"/>
    <property type="match status" value="1"/>
</dbReference>
<comment type="similarity">
    <text evidence="1">Belongs to the YciI family.</text>
</comment>
<evidence type="ECO:0000256" key="1">
    <source>
        <dbReference type="ARBA" id="ARBA00007689"/>
    </source>
</evidence>
<evidence type="ECO:0000259" key="2">
    <source>
        <dbReference type="Pfam" id="PF03795"/>
    </source>
</evidence>
<dbReference type="InterPro" id="IPR005545">
    <property type="entry name" value="YCII"/>
</dbReference>
<evidence type="ECO:0000313" key="3">
    <source>
        <dbReference type="EMBL" id="RDW15583.1"/>
    </source>
</evidence>
<dbReference type="SUPFAM" id="SSF54909">
    <property type="entry name" value="Dimeric alpha+beta barrel"/>
    <property type="match status" value="1"/>
</dbReference>
<dbReference type="Gene3D" id="3.30.70.1060">
    <property type="entry name" value="Dimeric alpha+beta barrel"/>
    <property type="match status" value="1"/>
</dbReference>
<gene>
    <name evidence="3" type="ORF">CWR45_17570</name>
</gene>
<feature type="domain" description="YCII-related" evidence="2">
    <location>
        <begin position="14"/>
        <end position="83"/>
    </location>
</feature>
<protein>
    <recommendedName>
        <fullName evidence="2">YCII-related domain-containing protein</fullName>
    </recommendedName>
</protein>
<proteinExistence type="inferred from homology"/>
<dbReference type="RefSeq" id="WP_115751146.1">
    <property type="nucleotide sequence ID" value="NZ_PIOD01000025.1"/>
</dbReference>
<dbReference type="InterPro" id="IPR011008">
    <property type="entry name" value="Dimeric_a/b-barrel"/>
</dbReference>
<accession>A0A3D8PHL7</accession>
<evidence type="ECO:0000313" key="4">
    <source>
        <dbReference type="Proteomes" id="UP000256520"/>
    </source>
</evidence>
<dbReference type="Proteomes" id="UP000256520">
    <property type="component" value="Unassembled WGS sequence"/>
</dbReference>